<dbReference type="SUPFAM" id="SSF46785">
    <property type="entry name" value="Winged helix' DNA-binding domain"/>
    <property type="match status" value="1"/>
</dbReference>
<dbReference type="EMBL" id="MFEJ01000022">
    <property type="protein sequence ID" value="OGE80087.1"/>
    <property type="molecule type" value="Genomic_DNA"/>
</dbReference>
<dbReference type="Pfam" id="PF02616">
    <property type="entry name" value="SMC_ScpA"/>
    <property type="match status" value="1"/>
</dbReference>
<dbReference type="InterPro" id="IPR023093">
    <property type="entry name" value="ScpA-like_C"/>
</dbReference>
<evidence type="ECO:0000313" key="2">
    <source>
        <dbReference type="EMBL" id="OGE80087.1"/>
    </source>
</evidence>
<reference evidence="2 3" key="1">
    <citation type="journal article" date="2016" name="Nat. Commun.">
        <title>Thousands of microbial genomes shed light on interconnected biogeochemical processes in an aquifer system.</title>
        <authorList>
            <person name="Anantharaman K."/>
            <person name="Brown C.T."/>
            <person name="Hug L.A."/>
            <person name="Sharon I."/>
            <person name="Castelle C.J."/>
            <person name="Probst A.J."/>
            <person name="Thomas B.C."/>
            <person name="Singh A."/>
            <person name="Wilkins M.J."/>
            <person name="Karaoz U."/>
            <person name="Brodie E.L."/>
            <person name="Williams K.H."/>
            <person name="Hubbard S.S."/>
            <person name="Banfield J.F."/>
        </authorList>
    </citation>
    <scope>NUCLEOTIDE SEQUENCE [LARGE SCALE GENOMIC DNA]</scope>
</reference>
<protein>
    <recommendedName>
        <fullName evidence="1">Segregation and condensation protein A</fullName>
    </recommendedName>
</protein>
<dbReference type="PANTHER" id="PTHR33969">
    <property type="entry name" value="SEGREGATION AND CONDENSATION PROTEIN A"/>
    <property type="match status" value="1"/>
</dbReference>
<name>A0A1F5NQX4_9BACT</name>
<evidence type="ECO:0000256" key="1">
    <source>
        <dbReference type="ARBA" id="ARBA00044777"/>
    </source>
</evidence>
<proteinExistence type="predicted"/>
<dbReference type="Gene3D" id="1.10.10.580">
    <property type="entry name" value="Structural maintenance of chromosome 1. Chain E"/>
    <property type="match status" value="1"/>
</dbReference>
<accession>A0A1F5NQX4</accession>
<sequence>MQIKTEQFEGPLDLLLQLIEDQRLDVSTLALAKVTEQFLSYVKNLQEKNPINLADFLVIAAKLLVIKSKSLLPNLDLGTEEEESAFDLTAQLLRYKKYKEAAKFLRRLDLTRKQSWNHEVDFSDRVIFVPDSDLNVRILSQTLRNLAAELKNIIRLPKEIMREVISISDKINHIQKLISEKLETSLSSLLKEAKSKTEVIVTFLALLELTKQRIVALEQSEHFGDIMITKHGSNQT</sequence>
<dbReference type="PANTHER" id="PTHR33969:SF2">
    <property type="entry name" value="SEGREGATION AND CONDENSATION PROTEIN A"/>
    <property type="match status" value="1"/>
</dbReference>
<dbReference type="Gene3D" id="6.10.250.2410">
    <property type="match status" value="1"/>
</dbReference>
<organism evidence="2 3">
    <name type="scientific">Candidatus Doudnabacteria bacterium RIFCSPHIGHO2_01_FULL_45_18</name>
    <dbReference type="NCBI Taxonomy" id="1817823"/>
    <lineage>
        <taxon>Bacteria</taxon>
        <taxon>Candidatus Doudnaibacteriota</taxon>
    </lineage>
</organism>
<gene>
    <name evidence="2" type="ORF">A2660_00355</name>
</gene>
<comment type="caution">
    <text evidence="2">The sequence shown here is derived from an EMBL/GenBank/DDBJ whole genome shotgun (WGS) entry which is preliminary data.</text>
</comment>
<dbReference type="Proteomes" id="UP000176233">
    <property type="component" value="Unassembled WGS sequence"/>
</dbReference>
<dbReference type="InterPro" id="IPR003768">
    <property type="entry name" value="ScpA"/>
</dbReference>
<dbReference type="AlphaFoldDB" id="A0A1F5NQX4"/>
<evidence type="ECO:0000313" key="3">
    <source>
        <dbReference type="Proteomes" id="UP000176233"/>
    </source>
</evidence>
<dbReference type="InterPro" id="IPR036390">
    <property type="entry name" value="WH_DNA-bd_sf"/>
</dbReference>